<comment type="function">
    <text evidence="5">Key component of the ribosome quality control system (RQC), a ribosome-associated complex that mediates the extraction of incompletely synthesized nascent chains from stalled ribosomes and their subsequent degradation. RqcH recruits Ala-charged tRNA, and with RqcP directs the elongation of stalled nascent chains on 50S ribosomal subunits, leading to non-templated C-terminal alanine extensions (Ala tail). The Ala tail promotes nascent chain degradation. May add between 1 and at least 8 Ala residues. Binds to stalled 50S ribosomal subunits.</text>
</comment>
<evidence type="ECO:0000256" key="3">
    <source>
        <dbReference type="ARBA" id="ARBA00022884"/>
    </source>
</evidence>
<dbReference type="Pfam" id="PF05670">
    <property type="entry name" value="NFACT-R_1"/>
    <property type="match status" value="1"/>
</dbReference>
<gene>
    <name evidence="5" type="primary">rqcH</name>
    <name evidence="7" type="ORF">KB449_15715</name>
</gene>
<dbReference type="Gene3D" id="2.30.310.10">
    <property type="entry name" value="ibrinogen binding protein from staphylococcus aureus domain"/>
    <property type="match status" value="1"/>
</dbReference>
<evidence type="ECO:0000256" key="2">
    <source>
        <dbReference type="ARBA" id="ARBA00022730"/>
    </source>
</evidence>
<reference evidence="7" key="1">
    <citation type="submission" date="2023-04" db="EMBL/GenBank/DDBJ databases">
        <title>Comparative genomic analysis of Cohnella hashimotonis sp. nov., isolated from the International Space Station.</title>
        <authorList>
            <person name="Venkateswaran K."/>
            <person name="Simpson A."/>
        </authorList>
    </citation>
    <scope>NUCLEOTIDE SEQUENCE</scope>
    <source>
        <strain evidence="7">F6_2S_P_1</strain>
    </source>
</reference>
<keyword evidence="2 5" id="KW-0699">rRNA-binding</keyword>
<dbReference type="PANTHER" id="PTHR15239">
    <property type="entry name" value="NUCLEAR EXPORT MEDIATOR FACTOR NEMF"/>
    <property type="match status" value="1"/>
</dbReference>
<keyword evidence="3 5" id="KW-0694">RNA-binding</keyword>
<keyword evidence="4 5" id="KW-0648">Protein biosynthesis</keyword>
<proteinExistence type="inferred from homology"/>
<evidence type="ECO:0000256" key="5">
    <source>
        <dbReference type="HAMAP-Rule" id="MF_00844"/>
    </source>
</evidence>
<feature type="domain" description="NFACT RNA-binding" evidence="6">
    <location>
        <begin position="454"/>
        <end position="543"/>
    </location>
</feature>
<keyword evidence="8" id="KW-1185">Reference proteome</keyword>
<evidence type="ECO:0000313" key="7">
    <source>
        <dbReference type="EMBL" id="MDI4646427.1"/>
    </source>
</evidence>
<organism evidence="7 8">
    <name type="scientific">Cohnella hashimotonis</name>
    <dbReference type="NCBI Taxonomy" id="2826895"/>
    <lineage>
        <taxon>Bacteria</taxon>
        <taxon>Bacillati</taxon>
        <taxon>Bacillota</taxon>
        <taxon>Bacilli</taxon>
        <taxon>Bacillales</taxon>
        <taxon>Paenibacillaceae</taxon>
        <taxon>Cohnella</taxon>
    </lineage>
</organism>
<protein>
    <recommendedName>
        <fullName evidence="5">Rqc2 homolog RqcH</fullName>
        <shortName evidence="5">RqcH</shortName>
    </recommendedName>
</protein>
<dbReference type="Pfam" id="PF05833">
    <property type="entry name" value="NFACT_N"/>
    <property type="match status" value="1"/>
</dbReference>
<dbReference type="InterPro" id="IPR008532">
    <property type="entry name" value="NFACT_RNA-bd"/>
</dbReference>
<keyword evidence="1 5" id="KW-0820">tRNA-binding</keyword>
<comment type="similarity">
    <text evidence="5">Belongs to the NEMF family.</text>
</comment>
<accession>A0ABT6THY2</accession>
<dbReference type="Gene3D" id="1.10.8.50">
    <property type="match status" value="1"/>
</dbReference>
<dbReference type="Gene3D" id="3.40.970.40">
    <property type="entry name" value="fibrinogen binding protein from staphylococcus aureus domain like"/>
    <property type="match status" value="1"/>
</dbReference>
<dbReference type="EMBL" id="JAGRPV010000001">
    <property type="protein sequence ID" value="MDI4646427.1"/>
    <property type="molecule type" value="Genomic_DNA"/>
</dbReference>
<comment type="caution">
    <text evidence="7">The sequence shown here is derived from an EMBL/GenBank/DDBJ whole genome shotgun (WGS) entry which is preliminary data.</text>
</comment>
<dbReference type="HAMAP" id="MF_00844_B">
    <property type="entry name" value="RqcH_B"/>
    <property type="match status" value="1"/>
</dbReference>
<dbReference type="InterPro" id="IPR043682">
    <property type="entry name" value="RqcH_bacterial"/>
</dbReference>
<dbReference type="Proteomes" id="UP001161691">
    <property type="component" value="Unassembled WGS sequence"/>
</dbReference>
<dbReference type="RefSeq" id="WP_282909281.1">
    <property type="nucleotide sequence ID" value="NZ_JAGRPV010000001.1"/>
</dbReference>
<evidence type="ECO:0000256" key="1">
    <source>
        <dbReference type="ARBA" id="ARBA00022555"/>
    </source>
</evidence>
<evidence type="ECO:0000259" key="6">
    <source>
        <dbReference type="Pfam" id="PF05670"/>
    </source>
</evidence>
<sequence>MSLDGIVVRALVHELKEIVGARIAKIYQPTENEVVLHIRGQGFGRKLLLSAHPSMPRLHYTEQPWANPQEPPMFCMLLRKHCEGGIIEAVRQLGAERIVEIDVRHRDELGDLSLKRLVLEIMGRHSNLVLLDPATGIVHDSIRHVTPAISSYRVVLPGVRYVPPPAQDKHNPLEATAADVAVALSKAAGSPPAGALVEAFTGLSPLLAKEIAFRAGGREADIPAAFAALMADAAAHRYAPSIVEEPAGRTLFHALPLTHAQGEPRGCDSMHACLETYYIDKAERDLVRQRTVDLTRLLQNETAKNVKKLEKLRQTLQDAEGADKYRRLGELLTAHLYAMSKGDKQVEVTDYYEEDQPTVRVQLDPLLTPNENAQRYFRKYTKMKNSRDVVTEQIEETEREIAYLDSVLQGLDTATPADIEEIRAELTEQGYIRARGGRKGDRGKKKNDRPALLCYTSSEGVPIYVGKNNTQNDYVTNRLGQPSDTWLHTKDMPGSHVLIRAVDYGEQTLKEAAMLAAYYSKGKESSLVPVDYTKIRLVRKPSGAKPGFVIYEGQKTLFITPDESLVRNLPSVVKKA</sequence>
<dbReference type="PANTHER" id="PTHR15239:SF6">
    <property type="entry name" value="RIBOSOME QUALITY CONTROL COMPLEX SUBUNIT NEMF"/>
    <property type="match status" value="1"/>
</dbReference>
<comment type="subunit">
    <text evidence="5">Associates with stalled 50S ribosomal subunits. Binds to RqcP.</text>
</comment>
<evidence type="ECO:0000313" key="8">
    <source>
        <dbReference type="Proteomes" id="UP001161691"/>
    </source>
</evidence>
<dbReference type="InterPro" id="IPR051608">
    <property type="entry name" value="RQC_Subunit_NEMF"/>
</dbReference>
<evidence type="ECO:0000256" key="4">
    <source>
        <dbReference type="ARBA" id="ARBA00022917"/>
    </source>
</evidence>
<name>A0ABT6THY2_9BACL</name>